<feature type="transmembrane region" description="Helical" evidence="10">
    <location>
        <begin position="394"/>
        <end position="412"/>
    </location>
</feature>
<organism evidence="11 12">
    <name type="scientific">Kingella bonacorsii</name>
    <dbReference type="NCBI Taxonomy" id="2796361"/>
    <lineage>
        <taxon>Bacteria</taxon>
        <taxon>Pseudomonadati</taxon>
        <taxon>Pseudomonadota</taxon>
        <taxon>Betaproteobacteria</taxon>
        <taxon>Neisseriales</taxon>
        <taxon>Neisseriaceae</taxon>
        <taxon>Kingella</taxon>
    </lineage>
</organism>
<dbReference type="EMBL" id="JAEHNZ010000002">
    <property type="protein sequence ID" value="MBK0396185.1"/>
    <property type="molecule type" value="Genomic_DNA"/>
</dbReference>
<dbReference type="InterPro" id="IPR014743">
    <property type="entry name" value="Cl-channel_core"/>
</dbReference>
<dbReference type="InterPro" id="IPR001807">
    <property type="entry name" value="ClC"/>
</dbReference>
<keyword evidence="7" id="KW-0869">Chloride channel</keyword>
<keyword evidence="4 10" id="KW-1133">Transmembrane helix</keyword>
<reference evidence="11 12" key="1">
    <citation type="journal article" date="2021" name="Pathogens">
        <title>Isolation and Characterization of Kingella bonacorsii sp. nov., A Novel Kingella Species Detected in a Stable Periodontitis Subject.</title>
        <authorList>
            <person name="Antezack A."/>
            <person name="Boxberger M."/>
            <person name="Rolland C."/>
            <person name="Monnet-Corti V."/>
            <person name="La Scola B."/>
        </authorList>
    </citation>
    <scope>NUCLEOTIDE SEQUENCE [LARGE SCALE GENOMIC DNA]</scope>
    <source>
        <strain evidence="11 12">Marseille-Q4569</strain>
    </source>
</reference>
<evidence type="ECO:0000256" key="1">
    <source>
        <dbReference type="ARBA" id="ARBA00004141"/>
    </source>
</evidence>
<feature type="transmembrane region" description="Helical" evidence="10">
    <location>
        <begin position="189"/>
        <end position="207"/>
    </location>
</feature>
<dbReference type="CDD" id="cd01034">
    <property type="entry name" value="EriC_like"/>
    <property type="match status" value="1"/>
</dbReference>
<dbReference type="PANTHER" id="PTHR43427">
    <property type="entry name" value="CHLORIDE CHANNEL PROTEIN CLC-E"/>
    <property type="match status" value="1"/>
</dbReference>
<keyword evidence="3 10" id="KW-0812">Transmembrane</keyword>
<feature type="transmembrane region" description="Helical" evidence="10">
    <location>
        <begin position="227"/>
        <end position="250"/>
    </location>
</feature>
<feature type="transmembrane region" description="Helical" evidence="10">
    <location>
        <begin position="324"/>
        <end position="345"/>
    </location>
</feature>
<sequence length="437" mass="46967">MRRLSRKSVPLLYLLIGSLLVAGVSMVFAQMAEFALEQNRHWVKTYPWFAWVALPLGLMLIAWLMRRFAPYTAGSGIPQVIASIALPYGRAKKRAVGFRETLLKVPLTFFGMLCGASIGREGPSVQVGAAVMASWGRWCKKRNLAFTGLQDNDLLAAGAAGGLAAAFNAPLAGVIFAIEELGRDVMLRWERQIFIGILAAGFAQVAIMGNHPYFSNFYAYGTGVKHLWLWVLAVALVCGVMGGLFSRLLFKGVGWVIPSAGWKAWVQRRPILLAGLMGLLLAAVGTVSGGDAYGTGAAQVLEALHNQYHAPFGMSLWKWLATIFSYWAGIPGGIFTPCLTIGAMIGHDLAQLAGLGLGGNVLVLLGMVAFLSGATQSPLTASVVVMEMTGSQQLLVWMLMGGLVATAVSRQFSPKPFYHAAAARFRQRVAEECKAGR</sequence>
<dbReference type="PRINTS" id="PR00762">
    <property type="entry name" value="CLCHANNEL"/>
</dbReference>
<evidence type="ECO:0000256" key="4">
    <source>
        <dbReference type="ARBA" id="ARBA00022989"/>
    </source>
</evidence>
<keyword evidence="8" id="KW-0868">Chloride</keyword>
<accession>A0ABS1BSB8</accession>
<feature type="transmembrane region" description="Helical" evidence="10">
    <location>
        <begin position="154"/>
        <end position="177"/>
    </location>
</feature>
<protein>
    <submittedName>
        <fullName evidence="11">Chloride channel protein</fullName>
    </submittedName>
</protein>
<evidence type="ECO:0000256" key="5">
    <source>
        <dbReference type="ARBA" id="ARBA00023065"/>
    </source>
</evidence>
<evidence type="ECO:0000256" key="7">
    <source>
        <dbReference type="ARBA" id="ARBA00023173"/>
    </source>
</evidence>
<feature type="transmembrane region" description="Helical" evidence="10">
    <location>
        <begin position="271"/>
        <end position="290"/>
    </location>
</feature>
<name>A0ABS1BSB8_9NEIS</name>
<comment type="caution">
    <text evidence="11">The sequence shown here is derived from an EMBL/GenBank/DDBJ whole genome shotgun (WGS) entry which is preliminary data.</text>
</comment>
<dbReference type="Gene3D" id="1.10.3080.10">
    <property type="entry name" value="Clc chloride channel"/>
    <property type="match status" value="1"/>
</dbReference>
<dbReference type="Pfam" id="PF00654">
    <property type="entry name" value="Voltage_CLC"/>
    <property type="match status" value="1"/>
</dbReference>
<evidence type="ECO:0000313" key="12">
    <source>
        <dbReference type="Proteomes" id="UP000614058"/>
    </source>
</evidence>
<dbReference type="Proteomes" id="UP000614058">
    <property type="component" value="Unassembled WGS sequence"/>
</dbReference>
<keyword evidence="2" id="KW-0813">Transport</keyword>
<evidence type="ECO:0000256" key="2">
    <source>
        <dbReference type="ARBA" id="ARBA00022448"/>
    </source>
</evidence>
<dbReference type="PANTHER" id="PTHR43427:SF6">
    <property type="entry name" value="CHLORIDE CHANNEL PROTEIN CLC-E"/>
    <property type="match status" value="1"/>
</dbReference>
<keyword evidence="5" id="KW-0406">Ion transport</keyword>
<feature type="transmembrane region" description="Helical" evidence="10">
    <location>
        <begin position="45"/>
        <end position="65"/>
    </location>
</feature>
<dbReference type="InterPro" id="IPR050368">
    <property type="entry name" value="ClC-type_chloride_channel"/>
</dbReference>
<keyword evidence="12" id="KW-1185">Reference proteome</keyword>
<keyword evidence="9" id="KW-0407">Ion channel</keyword>
<proteinExistence type="predicted"/>
<dbReference type="SUPFAM" id="SSF81340">
    <property type="entry name" value="Clc chloride channel"/>
    <property type="match status" value="1"/>
</dbReference>
<evidence type="ECO:0000256" key="8">
    <source>
        <dbReference type="ARBA" id="ARBA00023214"/>
    </source>
</evidence>
<evidence type="ECO:0000313" key="11">
    <source>
        <dbReference type="EMBL" id="MBK0396185.1"/>
    </source>
</evidence>
<feature type="transmembrane region" description="Helical" evidence="10">
    <location>
        <begin position="352"/>
        <end position="374"/>
    </location>
</feature>
<feature type="transmembrane region" description="Helical" evidence="10">
    <location>
        <begin position="101"/>
        <end position="119"/>
    </location>
</feature>
<evidence type="ECO:0000256" key="10">
    <source>
        <dbReference type="SAM" id="Phobius"/>
    </source>
</evidence>
<evidence type="ECO:0000256" key="9">
    <source>
        <dbReference type="ARBA" id="ARBA00023303"/>
    </source>
</evidence>
<evidence type="ECO:0000256" key="6">
    <source>
        <dbReference type="ARBA" id="ARBA00023136"/>
    </source>
</evidence>
<keyword evidence="6 10" id="KW-0472">Membrane</keyword>
<evidence type="ECO:0000256" key="3">
    <source>
        <dbReference type="ARBA" id="ARBA00022692"/>
    </source>
</evidence>
<gene>
    <name evidence="11" type="ORF">JDW22_06235</name>
</gene>
<comment type="subcellular location">
    <subcellularLocation>
        <location evidence="1">Membrane</location>
        <topology evidence="1">Multi-pass membrane protein</topology>
    </subcellularLocation>
</comment>